<dbReference type="InterPro" id="IPR052574">
    <property type="entry name" value="CDIRP"/>
</dbReference>
<dbReference type="InterPro" id="IPR025875">
    <property type="entry name" value="Leu-rich_rpt_4"/>
</dbReference>
<dbReference type="PANTHER" id="PTHR47566:SF1">
    <property type="entry name" value="PROTEIN NUD1"/>
    <property type="match status" value="1"/>
</dbReference>
<organism evidence="3">
    <name type="scientific">Hexamita inflata</name>
    <dbReference type="NCBI Taxonomy" id="28002"/>
    <lineage>
        <taxon>Eukaryota</taxon>
        <taxon>Metamonada</taxon>
        <taxon>Diplomonadida</taxon>
        <taxon>Hexamitidae</taxon>
        <taxon>Hexamitinae</taxon>
        <taxon>Hexamita</taxon>
    </lineage>
</organism>
<dbReference type="SUPFAM" id="SSF52058">
    <property type="entry name" value="L domain-like"/>
    <property type="match status" value="1"/>
</dbReference>
<evidence type="ECO:0000313" key="3">
    <source>
        <dbReference type="EMBL" id="CAI9978172.1"/>
    </source>
</evidence>
<dbReference type="PROSITE" id="PS51450">
    <property type="entry name" value="LRR"/>
    <property type="match status" value="5"/>
</dbReference>
<evidence type="ECO:0000256" key="2">
    <source>
        <dbReference type="ARBA" id="ARBA00022737"/>
    </source>
</evidence>
<comment type="caution">
    <text evidence="3">The sequence shown here is derived from an EMBL/GenBank/DDBJ whole genome shotgun (WGS) entry which is preliminary data.</text>
</comment>
<dbReference type="InterPro" id="IPR001611">
    <property type="entry name" value="Leu-rich_rpt"/>
</dbReference>
<dbReference type="SMART" id="SM00365">
    <property type="entry name" value="LRR_SD22"/>
    <property type="match status" value="4"/>
</dbReference>
<dbReference type="Proteomes" id="UP001642409">
    <property type="component" value="Unassembled WGS sequence"/>
</dbReference>
<dbReference type="Pfam" id="PF12799">
    <property type="entry name" value="LRR_4"/>
    <property type="match status" value="1"/>
</dbReference>
<reference evidence="4 5" key="2">
    <citation type="submission" date="2024-07" db="EMBL/GenBank/DDBJ databases">
        <authorList>
            <person name="Akdeniz Z."/>
        </authorList>
    </citation>
    <scope>NUCLEOTIDE SEQUENCE [LARGE SCALE GENOMIC DNA]</scope>
</reference>
<dbReference type="EMBL" id="CAXDID020000128">
    <property type="protein sequence ID" value="CAL6034489.1"/>
    <property type="molecule type" value="Genomic_DNA"/>
</dbReference>
<evidence type="ECO:0000313" key="4">
    <source>
        <dbReference type="EMBL" id="CAL6034489.1"/>
    </source>
</evidence>
<accession>A0AA86RK58</accession>
<gene>
    <name evidence="4" type="ORF">HINF_LOCUS35477</name>
    <name evidence="3" type="ORF">HINF_LOCUS65817</name>
</gene>
<proteinExistence type="predicted"/>
<protein>
    <submittedName>
        <fullName evidence="3">Leucine-rich repeat domain-containing protein</fullName>
    </submittedName>
    <submittedName>
        <fullName evidence="4">Leucine-rich_repeat domain-containing protein</fullName>
    </submittedName>
</protein>
<evidence type="ECO:0000313" key="5">
    <source>
        <dbReference type="Proteomes" id="UP001642409"/>
    </source>
</evidence>
<dbReference type="PANTHER" id="PTHR47566">
    <property type="match status" value="1"/>
</dbReference>
<dbReference type="Gene3D" id="3.80.10.10">
    <property type="entry name" value="Ribonuclease Inhibitor"/>
    <property type="match status" value="2"/>
</dbReference>
<dbReference type="InterPro" id="IPR032675">
    <property type="entry name" value="LRR_dom_sf"/>
</dbReference>
<dbReference type="AlphaFoldDB" id="A0AA86RK58"/>
<evidence type="ECO:0000256" key="1">
    <source>
        <dbReference type="ARBA" id="ARBA00022614"/>
    </source>
</evidence>
<name>A0AA86RK58_9EUKA</name>
<keyword evidence="5" id="KW-1185">Reference proteome</keyword>
<keyword evidence="1" id="KW-0433">Leucine-rich repeat</keyword>
<keyword evidence="2" id="KW-0677">Repeat</keyword>
<dbReference type="GO" id="GO:0035591">
    <property type="term" value="F:signaling adaptor activity"/>
    <property type="evidence" value="ECO:0007669"/>
    <property type="project" value="TreeGrafter"/>
</dbReference>
<dbReference type="EMBL" id="CATOUU010001183">
    <property type="protein sequence ID" value="CAI9978172.1"/>
    <property type="molecule type" value="Genomic_DNA"/>
</dbReference>
<sequence>MGLFRMQRLPSTIQLQERENELIAKYKALTIQNILLDIESQLHAEDIEMIKDLQQKQQQQHILENIFVIEDLQLSSLSIADQFVNENTQLIVKKCCNLTLEDISTKVHNLALTACKLSELNGIEKMQQLTSLTISNKTYINLALINELHNLINLNLSNNSIGSNKLDLSKLSKLIALDISENNITKIKDKKITLPVNLKCLSVRKNQMTEFKIHLNNALLIDLDLSENQLKDITNIGFLQSLTKLNLSQNGITDLTPIYSNLNLIELDVSHNYMFSLNSYDSVKHGGLKSLQELKIANNFLSNIYDLKHMKKLNVIDLKHNRISDLSPLSHLCDLSYLNLSENVITNMWPLKHLNIFDLIVSSNQIVDINVVKYFQNLYSFDFSFNLVVDFQILIYNNYLQTVNFDRNFVSNTQIQQLIRTSNNKALNENIIQNKRNNLNNMLNNNEQQTHQMEPTAQTMKIAKRIQSISTSNDQNQNVNLKIKSIKSEFSKIQKQTNEKMKQTTTKLIHFTGHVVQLFQSVE</sequence>
<reference evidence="3" key="1">
    <citation type="submission" date="2023-06" db="EMBL/GenBank/DDBJ databases">
        <authorList>
            <person name="Kurt Z."/>
        </authorList>
    </citation>
    <scope>NUCLEOTIDE SEQUENCE</scope>
</reference>